<proteinExistence type="predicted"/>
<dbReference type="AlphaFoldDB" id="A0A517XVM3"/>
<dbReference type="EMBL" id="CP036273">
    <property type="protein sequence ID" value="QDU21561.1"/>
    <property type="molecule type" value="Genomic_DNA"/>
</dbReference>
<keyword evidence="2" id="KW-1185">Reference proteome</keyword>
<reference evidence="1 2" key="1">
    <citation type="submission" date="2019-02" db="EMBL/GenBank/DDBJ databases">
        <title>Deep-cultivation of Planctomycetes and their phenomic and genomic characterization uncovers novel biology.</title>
        <authorList>
            <person name="Wiegand S."/>
            <person name="Jogler M."/>
            <person name="Boedeker C."/>
            <person name="Pinto D."/>
            <person name="Vollmers J."/>
            <person name="Rivas-Marin E."/>
            <person name="Kohn T."/>
            <person name="Peeters S.H."/>
            <person name="Heuer A."/>
            <person name="Rast P."/>
            <person name="Oberbeckmann S."/>
            <person name="Bunk B."/>
            <person name="Jeske O."/>
            <person name="Meyerdierks A."/>
            <person name="Storesund J.E."/>
            <person name="Kallscheuer N."/>
            <person name="Luecker S."/>
            <person name="Lage O.M."/>
            <person name="Pohl T."/>
            <person name="Merkel B.J."/>
            <person name="Hornburger P."/>
            <person name="Mueller R.-W."/>
            <person name="Bruemmer F."/>
            <person name="Labrenz M."/>
            <person name="Spormann A.M."/>
            <person name="Op den Camp H."/>
            <person name="Overmann J."/>
            <person name="Amann R."/>
            <person name="Jetten M.S.M."/>
            <person name="Mascher T."/>
            <person name="Medema M.H."/>
            <person name="Devos D.P."/>
            <person name="Kaster A.-K."/>
            <person name="Ovreas L."/>
            <person name="Rohde M."/>
            <person name="Galperin M.Y."/>
            <person name="Jogler C."/>
        </authorList>
    </citation>
    <scope>NUCLEOTIDE SEQUENCE [LARGE SCALE GENOMIC DNA]</scope>
    <source>
        <strain evidence="1 2">ETA_A1</strain>
    </source>
</reference>
<protein>
    <submittedName>
        <fullName evidence="1">Uncharacterized protein</fullName>
    </submittedName>
</protein>
<accession>A0A517XVM3</accession>
<name>A0A517XVM3_9BACT</name>
<evidence type="ECO:0000313" key="2">
    <source>
        <dbReference type="Proteomes" id="UP000319576"/>
    </source>
</evidence>
<gene>
    <name evidence="1" type="ORF">ETAA1_35300</name>
</gene>
<organism evidence="1 2">
    <name type="scientific">Urbifossiella limnaea</name>
    <dbReference type="NCBI Taxonomy" id="2528023"/>
    <lineage>
        <taxon>Bacteria</taxon>
        <taxon>Pseudomonadati</taxon>
        <taxon>Planctomycetota</taxon>
        <taxon>Planctomycetia</taxon>
        <taxon>Gemmatales</taxon>
        <taxon>Gemmataceae</taxon>
        <taxon>Urbifossiella</taxon>
    </lineage>
</organism>
<sequence length="57" mass="6719">MGSGFLTEPDFIEEIRMRRWARENYVPSGERDRAWHPIILEEMRRKDGEVSEAVLVG</sequence>
<dbReference type="KEGG" id="uli:ETAA1_35300"/>
<evidence type="ECO:0000313" key="1">
    <source>
        <dbReference type="EMBL" id="QDU21561.1"/>
    </source>
</evidence>
<dbReference type="Proteomes" id="UP000319576">
    <property type="component" value="Chromosome"/>
</dbReference>
<dbReference type="RefSeq" id="WP_202920187.1">
    <property type="nucleotide sequence ID" value="NZ_CP036273.1"/>
</dbReference>